<comment type="caution">
    <text evidence="2">The sequence shown here is derived from an EMBL/GenBank/DDBJ whole genome shotgun (WGS) entry which is preliminary data.</text>
</comment>
<dbReference type="SUPFAM" id="SSF46785">
    <property type="entry name" value="Winged helix' DNA-binding domain"/>
    <property type="match status" value="1"/>
</dbReference>
<evidence type="ECO:0000313" key="2">
    <source>
        <dbReference type="EMBL" id="CUA90977.1"/>
    </source>
</evidence>
<gene>
    <name evidence="2" type="ORF">Ga0061061_11728</name>
</gene>
<organism evidence="2 3">
    <name type="scientific">Chelatococcus sambhunathii</name>
    <dbReference type="NCBI Taxonomy" id="363953"/>
    <lineage>
        <taxon>Bacteria</taxon>
        <taxon>Pseudomonadati</taxon>
        <taxon>Pseudomonadota</taxon>
        <taxon>Alphaproteobacteria</taxon>
        <taxon>Hyphomicrobiales</taxon>
        <taxon>Chelatococcaceae</taxon>
        <taxon>Chelatococcus</taxon>
    </lineage>
</organism>
<feature type="domain" description="Winged helix-turn-helix" evidence="1">
    <location>
        <begin position="12"/>
        <end position="77"/>
    </location>
</feature>
<evidence type="ECO:0000313" key="3">
    <source>
        <dbReference type="Proteomes" id="UP000182178"/>
    </source>
</evidence>
<dbReference type="RefSeq" id="WP_055461005.1">
    <property type="nucleotide sequence ID" value="NZ_CYHC01000017.1"/>
</dbReference>
<dbReference type="InterPro" id="IPR055245">
    <property type="entry name" value="HTH_proteobacteria"/>
</dbReference>
<dbReference type="EMBL" id="CYHC01000017">
    <property type="protein sequence ID" value="CUA90977.1"/>
    <property type="molecule type" value="Genomic_DNA"/>
</dbReference>
<dbReference type="Pfam" id="PF14090">
    <property type="entry name" value="HTH_39"/>
    <property type="match status" value="1"/>
</dbReference>
<name>A0ABP2AC06_9HYPH</name>
<evidence type="ECO:0000259" key="1">
    <source>
        <dbReference type="Pfam" id="PF14090"/>
    </source>
</evidence>
<sequence>MSALAALLNLSPQARKIHDHMVKAGSISAREAMADYGITSATLARRICDIEEAGFVVKREQRVHPIHKRKYTRYSIDSEAVPPAPAPEPFKVGDRVRVREGFPDEEDVGRMGKVIRVRPAHYTFPFEVLLDGDSEPWPVRATEIERVED</sequence>
<dbReference type="InterPro" id="IPR036390">
    <property type="entry name" value="WH_DNA-bd_sf"/>
</dbReference>
<dbReference type="Proteomes" id="UP000182178">
    <property type="component" value="Unassembled WGS sequence"/>
</dbReference>
<keyword evidence="3" id="KW-1185">Reference proteome</keyword>
<reference evidence="2 3" key="1">
    <citation type="submission" date="2015-08" db="EMBL/GenBank/DDBJ databases">
        <authorList>
            <person name="Varghese N."/>
        </authorList>
    </citation>
    <scope>NUCLEOTIDE SEQUENCE [LARGE SCALE GENOMIC DNA]</scope>
    <source>
        <strain evidence="2 3">DSM 18167</strain>
    </source>
</reference>
<proteinExistence type="predicted"/>
<accession>A0ABP2AC06</accession>
<protein>
    <submittedName>
        <fullName evidence="2">Helix-turn-helix domain</fullName>
    </submittedName>
</protein>